<dbReference type="AlphaFoldDB" id="A0A0A0LWM8"/>
<dbReference type="Gramene" id="KGN65389">
    <property type="protein sequence ID" value="KGN65389"/>
    <property type="gene ID" value="Csa_1G399660"/>
</dbReference>
<keyword evidence="2" id="KW-1185">Reference proteome</keyword>
<evidence type="ECO:0000313" key="2">
    <source>
        <dbReference type="Proteomes" id="UP000029981"/>
    </source>
</evidence>
<evidence type="ECO:0000313" key="1">
    <source>
        <dbReference type="EMBL" id="KGN65389.1"/>
    </source>
</evidence>
<proteinExistence type="predicted"/>
<reference evidence="1 2" key="1">
    <citation type="journal article" date="2009" name="Nat. Genet.">
        <title>The genome of the cucumber, Cucumis sativus L.</title>
        <authorList>
            <person name="Huang S."/>
            <person name="Li R."/>
            <person name="Zhang Z."/>
            <person name="Li L."/>
            <person name="Gu X."/>
            <person name="Fan W."/>
            <person name="Lucas W.J."/>
            <person name="Wang X."/>
            <person name="Xie B."/>
            <person name="Ni P."/>
            <person name="Ren Y."/>
            <person name="Zhu H."/>
            <person name="Li J."/>
            <person name="Lin K."/>
            <person name="Jin W."/>
            <person name="Fei Z."/>
            <person name="Li G."/>
            <person name="Staub J."/>
            <person name="Kilian A."/>
            <person name="van der Vossen E.A."/>
            <person name="Wu Y."/>
            <person name="Guo J."/>
            <person name="He J."/>
            <person name="Jia Z."/>
            <person name="Ren Y."/>
            <person name="Tian G."/>
            <person name="Lu Y."/>
            <person name="Ruan J."/>
            <person name="Qian W."/>
            <person name="Wang M."/>
            <person name="Huang Q."/>
            <person name="Li B."/>
            <person name="Xuan Z."/>
            <person name="Cao J."/>
            <person name="Asan"/>
            <person name="Wu Z."/>
            <person name="Zhang J."/>
            <person name="Cai Q."/>
            <person name="Bai Y."/>
            <person name="Zhao B."/>
            <person name="Han Y."/>
            <person name="Li Y."/>
            <person name="Li X."/>
            <person name="Wang S."/>
            <person name="Shi Q."/>
            <person name="Liu S."/>
            <person name="Cho W.K."/>
            <person name="Kim J.Y."/>
            <person name="Xu Y."/>
            <person name="Heller-Uszynska K."/>
            <person name="Miao H."/>
            <person name="Cheng Z."/>
            <person name="Zhang S."/>
            <person name="Wu J."/>
            <person name="Yang Y."/>
            <person name="Kang H."/>
            <person name="Li M."/>
            <person name="Liang H."/>
            <person name="Ren X."/>
            <person name="Shi Z."/>
            <person name="Wen M."/>
            <person name="Jian M."/>
            <person name="Yang H."/>
            <person name="Zhang G."/>
            <person name="Yang Z."/>
            <person name="Chen R."/>
            <person name="Liu S."/>
            <person name="Li J."/>
            <person name="Ma L."/>
            <person name="Liu H."/>
            <person name="Zhou Y."/>
            <person name="Zhao J."/>
            <person name="Fang X."/>
            <person name="Li G."/>
            <person name="Fang L."/>
            <person name="Li Y."/>
            <person name="Liu D."/>
            <person name="Zheng H."/>
            <person name="Zhang Y."/>
            <person name="Qin N."/>
            <person name="Li Z."/>
            <person name="Yang G."/>
            <person name="Yang S."/>
            <person name="Bolund L."/>
            <person name="Kristiansen K."/>
            <person name="Zheng H."/>
            <person name="Li S."/>
            <person name="Zhang X."/>
            <person name="Yang H."/>
            <person name="Wang J."/>
            <person name="Sun R."/>
            <person name="Zhang B."/>
            <person name="Jiang S."/>
            <person name="Wang J."/>
            <person name="Du Y."/>
            <person name="Li S."/>
        </authorList>
    </citation>
    <scope>NUCLEOTIDE SEQUENCE [LARGE SCALE GENOMIC DNA]</scope>
    <source>
        <strain evidence="2">cv. 9930</strain>
    </source>
</reference>
<dbReference type="Proteomes" id="UP000029981">
    <property type="component" value="Chromosome 1"/>
</dbReference>
<reference evidence="1 2" key="2">
    <citation type="journal article" date="2009" name="PLoS ONE">
        <title>An integrated genetic and cytogenetic map of the cucumber genome.</title>
        <authorList>
            <person name="Ren Y."/>
            <person name="Zhang Z."/>
            <person name="Liu J."/>
            <person name="Staub J.E."/>
            <person name="Han Y."/>
            <person name="Cheng Z."/>
            <person name="Li X."/>
            <person name="Lu J."/>
            <person name="Miao H."/>
            <person name="Kang H."/>
            <person name="Xie B."/>
            <person name="Gu X."/>
            <person name="Wang X."/>
            <person name="Du Y."/>
            <person name="Jin W."/>
            <person name="Huang S."/>
        </authorList>
    </citation>
    <scope>NUCLEOTIDE SEQUENCE [LARGE SCALE GENOMIC DNA]</scope>
    <source>
        <strain evidence="2">cv. 9930</strain>
    </source>
</reference>
<gene>
    <name evidence="1" type="ORF">Csa_1G399660</name>
</gene>
<protein>
    <submittedName>
        <fullName evidence="1">Uncharacterized protein</fullName>
    </submittedName>
</protein>
<reference evidence="1 2" key="4">
    <citation type="journal article" date="2011" name="BMC Genomics">
        <title>RNA-Seq improves annotation of protein-coding genes in the cucumber genome.</title>
        <authorList>
            <person name="Li Z."/>
            <person name="Zhang Z."/>
            <person name="Yan P."/>
            <person name="Huang S."/>
            <person name="Fei Z."/>
            <person name="Lin K."/>
        </authorList>
    </citation>
    <scope>NUCLEOTIDE SEQUENCE [LARGE SCALE GENOMIC DNA]</scope>
    <source>
        <strain evidence="2">cv. 9930</strain>
    </source>
</reference>
<reference evidence="1 2" key="3">
    <citation type="journal article" date="2010" name="BMC Genomics">
        <title>Transcriptome sequencing and comparative analysis of cucumber flowers with different sex types.</title>
        <authorList>
            <person name="Guo S."/>
            <person name="Zheng Y."/>
            <person name="Joung J.G."/>
            <person name="Liu S."/>
            <person name="Zhang Z."/>
            <person name="Crasta O.R."/>
            <person name="Sobral B.W."/>
            <person name="Xu Y."/>
            <person name="Huang S."/>
            <person name="Fei Z."/>
        </authorList>
    </citation>
    <scope>NUCLEOTIDE SEQUENCE [LARGE SCALE GENOMIC DNA]</scope>
    <source>
        <strain evidence="2">cv. 9930</strain>
    </source>
</reference>
<name>A0A0A0LWM8_CUCSA</name>
<dbReference type="EMBL" id="CM002922">
    <property type="protein sequence ID" value="KGN65389.1"/>
    <property type="molecule type" value="Genomic_DNA"/>
</dbReference>
<organism evidence="1 2">
    <name type="scientific">Cucumis sativus</name>
    <name type="common">Cucumber</name>
    <dbReference type="NCBI Taxonomy" id="3659"/>
    <lineage>
        <taxon>Eukaryota</taxon>
        <taxon>Viridiplantae</taxon>
        <taxon>Streptophyta</taxon>
        <taxon>Embryophyta</taxon>
        <taxon>Tracheophyta</taxon>
        <taxon>Spermatophyta</taxon>
        <taxon>Magnoliopsida</taxon>
        <taxon>eudicotyledons</taxon>
        <taxon>Gunneridae</taxon>
        <taxon>Pentapetalae</taxon>
        <taxon>rosids</taxon>
        <taxon>fabids</taxon>
        <taxon>Cucurbitales</taxon>
        <taxon>Cucurbitaceae</taxon>
        <taxon>Benincaseae</taxon>
        <taxon>Cucumis</taxon>
    </lineage>
</organism>
<accession>A0A0A0LWM8</accession>
<sequence length="62" mass="7272">MESDRNLHYREGIVLTRQMDGSSTWPLFLSSEDEAGFLRFLSSLDFLSLLPIPKLNEDRKIW</sequence>